<proteinExistence type="predicted"/>
<comment type="subcellular location">
    <subcellularLocation>
        <location evidence="1">Cell membrane</location>
        <topology evidence="1">Multi-pass membrane protein</topology>
    </subcellularLocation>
</comment>
<keyword evidence="4 6" id="KW-1133">Transmembrane helix</keyword>
<feature type="transmembrane region" description="Helical" evidence="6">
    <location>
        <begin position="148"/>
        <end position="168"/>
    </location>
</feature>
<dbReference type="PANTHER" id="PTHR23513">
    <property type="entry name" value="INTEGRAL MEMBRANE EFFLUX PROTEIN-RELATED"/>
    <property type="match status" value="1"/>
</dbReference>
<evidence type="ECO:0000256" key="2">
    <source>
        <dbReference type="ARBA" id="ARBA00022475"/>
    </source>
</evidence>
<dbReference type="PANTHER" id="PTHR23513:SF11">
    <property type="entry name" value="STAPHYLOFERRIN A TRANSPORTER"/>
    <property type="match status" value="1"/>
</dbReference>
<evidence type="ECO:0000256" key="1">
    <source>
        <dbReference type="ARBA" id="ARBA00004651"/>
    </source>
</evidence>
<keyword evidence="3 6" id="KW-0812">Transmembrane</keyword>
<keyword evidence="5 6" id="KW-0472">Membrane</keyword>
<dbReference type="Proteomes" id="UP000248856">
    <property type="component" value="Unassembled WGS sequence"/>
</dbReference>
<feature type="transmembrane region" description="Helical" evidence="6">
    <location>
        <begin position="54"/>
        <end position="74"/>
    </location>
</feature>
<accession>A0A328Z6I7</accession>
<dbReference type="InterPro" id="IPR036259">
    <property type="entry name" value="MFS_trans_sf"/>
</dbReference>
<feature type="transmembrane region" description="Helical" evidence="6">
    <location>
        <begin position="254"/>
        <end position="277"/>
    </location>
</feature>
<evidence type="ECO:0000256" key="6">
    <source>
        <dbReference type="SAM" id="Phobius"/>
    </source>
</evidence>
<dbReference type="Gene3D" id="1.20.1250.20">
    <property type="entry name" value="MFS general substrate transporter like domains"/>
    <property type="match status" value="1"/>
</dbReference>
<dbReference type="GO" id="GO:0005886">
    <property type="term" value="C:plasma membrane"/>
    <property type="evidence" value="ECO:0007669"/>
    <property type="project" value="UniProtKB-SubCell"/>
</dbReference>
<dbReference type="GO" id="GO:0022857">
    <property type="term" value="F:transmembrane transporter activity"/>
    <property type="evidence" value="ECO:0007669"/>
    <property type="project" value="InterPro"/>
</dbReference>
<dbReference type="AlphaFoldDB" id="A0A328Z6I7"/>
<evidence type="ECO:0000256" key="5">
    <source>
        <dbReference type="ARBA" id="ARBA00023136"/>
    </source>
</evidence>
<evidence type="ECO:0000313" key="8">
    <source>
        <dbReference type="Proteomes" id="UP000248856"/>
    </source>
</evidence>
<protein>
    <submittedName>
        <fullName evidence="7">MFS transporter</fullName>
    </submittedName>
</protein>
<gene>
    <name evidence="7" type="ORF">AX018_10203</name>
</gene>
<feature type="transmembrane region" description="Helical" evidence="6">
    <location>
        <begin position="371"/>
        <end position="391"/>
    </location>
</feature>
<dbReference type="SUPFAM" id="SSF103473">
    <property type="entry name" value="MFS general substrate transporter"/>
    <property type="match status" value="1"/>
</dbReference>
<dbReference type="InterPro" id="IPR011701">
    <property type="entry name" value="MFS"/>
</dbReference>
<reference evidence="7 8" key="1">
    <citation type="submission" date="2018-06" db="EMBL/GenBank/DDBJ databases">
        <title>Genomic Encyclopedia of Archaeal and Bacterial Type Strains, Phase II (KMG-II): from individual species to whole genera.</title>
        <authorList>
            <person name="Goeker M."/>
        </authorList>
    </citation>
    <scope>NUCLEOTIDE SEQUENCE [LARGE SCALE GENOMIC DNA]</scope>
    <source>
        <strain evidence="7 8">CFPB 3232</strain>
    </source>
</reference>
<feature type="transmembrane region" description="Helical" evidence="6">
    <location>
        <begin position="215"/>
        <end position="234"/>
    </location>
</feature>
<evidence type="ECO:0000256" key="3">
    <source>
        <dbReference type="ARBA" id="ARBA00022692"/>
    </source>
</evidence>
<evidence type="ECO:0000313" key="7">
    <source>
        <dbReference type="EMBL" id="RAR81354.1"/>
    </source>
</evidence>
<keyword evidence="2" id="KW-1003">Cell membrane</keyword>
<comment type="caution">
    <text evidence="7">The sequence shown here is derived from an EMBL/GenBank/DDBJ whole genome shotgun (WGS) entry which is preliminary data.</text>
</comment>
<feature type="transmembrane region" description="Helical" evidence="6">
    <location>
        <begin position="343"/>
        <end position="365"/>
    </location>
</feature>
<evidence type="ECO:0000256" key="4">
    <source>
        <dbReference type="ARBA" id="ARBA00022989"/>
    </source>
</evidence>
<sequence>MNDPSADDARIADLTQGSLLFLRIWVAIFLAASATFFLLMTLSAKVFASTGSAFAANTVVLTQWLPAVLALPLIKAAVARHSARALLVFCEVGGTLLLPLVSVWLEQVGWLIGLLLVKGAFDALSKVSRTVALKGYFQGRALDRAASYYNTAALAGGGMGALCGALLLERLSLPGVLLMCGLMQLAAAGVYLSLPAGAKPAATQGSKGRAFPLDPGLRAAIVYFVAAVCLYQGFHNIARSAFPVSQLGMRESGIALVQMLTNLAYIAGAFVAARIVISGGRYAAAGPFLHLLVLVSLIPLPFMSAQVPGLALYALFACLFEIAFCVHLRHIITAAPSERMARIVADANAWAVGSMVVFSLLGSWLVDRTGLGTVVAIAIVAALAVPGWVHLMNLRLHTPRASERPQEG</sequence>
<dbReference type="Pfam" id="PF07690">
    <property type="entry name" value="MFS_1"/>
    <property type="match status" value="1"/>
</dbReference>
<organism evidence="7 8">
    <name type="scientific">Paracidovorax anthurii</name>
    <dbReference type="NCBI Taxonomy" id="78229"/>
    <lineage>
        <taxon>Bacteria</taxon>
        <taxon>Pseudomonadati</taxon>
        <taxon>Pseudomonadota</taxon>
        <taxon>Betaproteobacteria</taxon>
        <taxon>Burkholderiales</taxon>
        <taxon>Comamonadaceae</taxon>
        <taxon>Paracidovorax</taxon>
    </lineage>
</organism>
<feature type="transmembrane region" description="Helical" evidence="6">
    <location>
        <begin position="86"/>
        <end position="104"/>
    </location>
</feature>
<name>A0A328Z6I7_9BURK</name>
<feature type="transmembrane region" description="Helical" evidence="6">
    <location>
        <begin position="174"/>
        <end position="194"/>
    </location>
</feature>
<dbReference type="OrthoDB" id="6636106at2"/>
<feature type="transmembrane region" description="Helical" evidence="6">
    <location>
        <begin position="310"/>
        <end position="331"/>
    </location>
</feature>
<feature type="transmembrane region" description="Helical" evidence="6">
    <location>
        <begin position="20"/>
        <end position="42"/>
    </location>
</feature>
<feature type="transmembrane region" description="Helical" evidence="6">
    <location>
        <begin position="284"/>
        <end position="304"/>
    </location>
</feature>
<dbReference type="EMBL" id="QLTA01000020">
    <property type="protein sequence ID" value="RAR81354.1"/>
    <property type="molecule type" value="Genomic_DNA"/>
</dbReference>
<dbReference type="RefSeq" id="WP_111877431.1">
    <property type="nucleotide sequence ID" value="NZ_CBCSGC010000021.1"/>
</dbReference>
<keyword evidence="8" id="KW-1185">Reference proteome</keyword>
<feature type="transmembrane region" description="Helical" evidence="6">
    <location>
        <begin position="110"/>
        <end position="127"/>
    </location>
</feature>